<feature type="transmembrane region" description="Helical" evidence="1">
    <location>
        <begin position="36"/>
        <end position="54"/>
    </location>
</feature>
<evidence type="ECO:0000313" key="2">
    <source>
        <dbReference type="EMBL" id="KAJ5092344.1"/>
    </source>
</evidence>
<feature type="transmembrane region" description="Helical" evidence="1">
    <location>
        <begin position="60"/>
        <end position="82"/>
    </location>
</feature>
<reference evidence="2" key="1">
    <citation type="submission" date="2022-11" db="EMBL/GenBank/DDBJ databases">
        <authorList>
            <person name="Petersen C."/>
        </authorList>
    </citation>
    <scope>NUCLEOTIDE SEQUENCE</scope>
    <source>
        <strain evidence="2">IBT 34128</strain>
    </source>
</reference>
<name>A0A9W9F2F8_9EURO</name>
<accession>A0A9W9F2F8</accession>
<gene>
    <name evidence="2" type="ORF">NUU61_007214</name>
</gene>
<keyword evidence="3" id="KW-1185">Reference proteome</keyword>
<dbReference type="OrthoDB" id="4430381at2759"/>
<dbReference type="RefSeq" id="XP_056510539.1">
    <property type="nucleotide sequence ID" value="XM_056657739.1"/>
</dbReference>
<evidence type="ECO:0000313" key="3">
    <source>
        <dbReference type="Proteomes" id="UP001141434"/>
    </source>
</evidence>
<reference evidence="2" key="2">
    <citation type="journal article" date="2023" name="IMA Fungus">
        <title>Comparative genomic study of the Penicillium genus elucidates a diverse pangenome and 15 lateral gene transfer events.</title>
        <authorList>
            <person name="Petersen C."/>
            <person name="Sorensen T."/>
            <person name="Nielsen M.R."/>
            <person name="Sondergaard T.E."/>
            <person name="Sorensen J.L."/>
            <person name="Fitzpatrick D.A."/>
            <person name="Frisvad J.C."/>
            <person name="Nielsen K.L."/>
        </authorList>
    </citation>
    <scope>NUCLEOTIDE SEQUENCE</scope>
    <source>
        <strain evidence="2">IBT 34128</strain>
    </source>
</reference>
<keyword evidence="1" id="KW-0472">Membrane</keyword>
<keyword evidence="1" id="KW-0812">Transmembrane</keyword>
<dbReference type="AlphaFoldDB" id="A0A9W9F2F8"/>
<proteinExistence type="predicted"/>
<dbReference type="Proteomes" id="UP001141434">
    <property type="component" value="Unassembled WGS sequence"/>
</dbReference>
<sequence>MDWVAALTYGPAFVHSALAQLLSSLFSLLRFTATPLVYLGHCILYVALIPLRIVAKFEAFLSFVTGAVLTGALVGLCLHFTGSAVSQLLRIKDTRPRVQVNSADSTGDPPFDYLESKVEDRNLVSDTIVEEEETSQDSG</sequence>
<keyword evidence="1" id="KW-1133">Transmembrane helix</keyword>
<comment type="caution">
    <text evidence="2">The sequence shown here is derived from an EMBL/GenBank/DDBJ whole genome shotgun (WGS) entry which is preliminary data.</text>
</comment>
<evidence type="ECO:0000256" key="1">
    <source>
        <dbReference type="SAM" id="Phobius"/>
    </source>
</evidence>
<dbReference type="EMBL" id="JAPMSZ010000009">
    <property type="protein sequence ID" value="KAJ5092344.1"/>
    <property type="molecule type" value="Genomic_DNA"/>
</dbReference>
<dbReference type="GeneID" id="81396908"/>
<organism evidence="2 3">
    <name type="scientific">Penicillium alfredii</name>
    <dbReference type="NCBI Taxonomy" id="1506179"/>
    <lineage>
        <taxon>Eukaryota</taxon>
        <taxon>Fungi</taxon>
        <taxon>Dikarya</taxon>
        <taxon>Ascomycota</taxon>
        <taxon>Pezizomycotina</taxon>
        <taxon>Eurotiomycetes</taxon>
        <taxon>Eurotiomycetidae</taxon>
        <taxon>Eurotiales</taxon>
        <taxon>Aspergillaceae</taxon>
        <taxon>Penicillium</taxon>
    </lineage>
</organism>
<protein>
    <submittedName>
        <fullName evidence="2">Uncharacterized protein</fullName>
    </submittedName>
</protein>